<protein>
    <submittedName>
        <fullName evidence="1">SAM-dependent methyltransferase</fullName>
    </submittedName>
</protein>
<dbReference type="SUPFAM" id="SSF53335">
    <property type="entry name" value="S-adenosyl-L-methionine-dependent methyltransferases"/>
    <property type="match status" value="1"/>
</dbReference>
<dbReference type="InterPro" id="IPR029063">
    <property type="entry name" value="SAM-dependent_MTases_sf"/>
</dbReference>
<keyword evidence="2" id="KW-1185">Reference proteome</keyword>
<proteinExistence type="predicted"/>
<dbReference type="RefSeq" id="WP_175423535.1">
    <property type="nucleotide sequence ID" value="NZ_CP040709.1"/>
</dbReference>
<dbReference type="CDD" id="cd02440">
    <property type="entry name" value="AdoMet_MTases"/>
    <property type="match status" value="1"/>
</dbReference>
<evidence type="ECO:0000313" key="2">
    <source>
        <dbReference type="Proteomes" id="UP000554837"/>
    </source>
</evidence>
<comment type="caution">
    <text evidence="1">The sequence shown here is derived from an EMBL/GenBank/DDBJ whole genome shotgun (WGS) entry which is preliminary data.</text>
</comment>
<evidence type="ECO:0000313" key="1">
    <source>
        <dbReference type="EMBL" id="MBB5204577.1"/>
    </source>
</evidence>
<dbReference type="AlphaFoldDB" id="A0A840S0H5"/>
<dbReference type="Gene3D" id="3.40.50.150">
    <property type="entry name" value="Vaccinia Virus protein VP39"/>
    <property type="match status" value="1"/>
</dbReference>
<dbReference type="Proteomes" id="UP000554837">
    <property type="component" value="Unassembled WGS sequence"/>
</dbReference>
<reference evidence="1 2" key="1">
    <citation type="submission" date="2020-08" db="EMBL/GenBank/DDBJ databases">
        <title>Genomic Encyclopedia of Type Strains, Phase IV (KMG-IV): sequencing the most valuable type-strain genomes for metagenomic binning, comparative biology and taxonomic classification.</title>
        <authorList>
            <person name="Goeker M."/>
        </authorList>
    </citation>
    <scope>NUCLEOTIDE SEQUENCE [LARGE SCALE GENOMIC DNA]</scope>
    <source>
        <strain evidence="1 2">DSM 23958</strain>
    </source>
</reference>
<dbReference type="EMBL" id="JACHHO010000002">
    <property type="protein sequence ID" value="MBB5204577.1"/>
    <property type="molecule type" value="Genomic_DNA"/>
</dbReference>
<name>A0A840S0H5_9BURK</name>
<dbReference type="GO" id="GO:0032259">
    <property type="term" value="P:methylation"/>
    <property type="evidence" value="ECO:0007669"/>
    <property type="project" value="UniProtKB-KW"/>
</dbReference>
<keyword evidence="1" id="KW-0808">Transferase</keyword>
<sequence length="255" mass="28399">MRMEHPYSAGLARYFQAFANRERAQAYVELLRRDLPPQAALLDIGAGLGQVALGLAEAGHAVWALEPDADMRTVMLTLASQRPGLPLTVLPWRVDAQTPDLPTPVAAASAFSLLHLLPAEAQTGLLTWVARQLQPGGWLWLELPMQSPERVAGDWQLYGERTQGAGRLSMRTRLQGSDAQGWRTSWRFELRLGPHGSVVEEAEQRWHWQALTPDALQALLAKGPGWQVLDDWADEHGTPYRAGTSPRRLLRLMPR</sequence>
<dbReference type="Pfam" id="PF13489">
    <property type="entry name" value="Methyltransf_23"/>
    <property type="match status" value="1"/>
</dbReference>
<accession>A0A840S0H5</accession>
<dbReference type="GO" id="GO:0008168">
    <property type="term" value="F:methyltransferase activity"/>
    <property type="evidence" value="ECO:0007669"/>
    <property type="project" value="UniProtKB-KW"/>
</dbReference>
<gene>
    <name evidence="1" type="ORF">HNQ51_001891</name>
</gene>
<keyword evidence="1" id="KW-0489">Methyltransferase</keyword>
<organism evidence="1 2">
    <name type="scientific">Inhella inkyongensis</name>
    <dbReference type="NCBI Taxonomy" id="392593"/>
    <lineage>
        <taxon>Bacteria</taxon>
        <taxon>Pseudomonadati</taxon>
        <taxon>Pseudomonadota</taxon>
        <taxon>Betaproteobacteria</taxon>
        <taxon>Burkholderiales</taxon>
        <taxon>Sphaerotilaceae</taxon>
        <taxon>Inhella</taxon>
    </lineage>
</organism>